<feature type="region of interest" description="Disordered" evidence="1">
    <location>
        <begin position="30"/>
        <end position="49"/>
    </location>
</feature>
<comment type="caution">
    <text evidence="3">The sequence shown here is derived from an EMBL/GenBank/DDBJ whole genome shotgun (WGS) entry which is preliminary data.</text>
</comment>
<proteinExistence type="predicted"/>
<dbReference type="Proteomes" id="UP000257143">
    <property type="component" value="Unassembled WGS sequence"/>
</dbReference>
<reference evidence="4" key="1">
    <citation type="submission" date="2017-11" db="EMBL/GenBank/DDBJ databases">
        <authorList>
            <person name="Zhu W."/>
        </authorList>
    </citation>
    <scope>NUCLEOTIDE SEQUENCE [LARGE SCALE GENOMIC DNA]</scope>
    <source>
        <strain evidence="4">CAU 1183</strain>
    </source>
</reference>
<feature type="compositionally biased region" description="Polar residues" evidence="1">
    <location>
        <begin position="36"/>
        <end position="49"/>
    </location>
</feature>
<dbReference type="AlphaFoldDB" id="A0A3D8Q191"/>
<gene>
    <name evidence="3" type="ORF">CWR48_00430</name>
</gene>
<dbReference type="InterPro" id="IPR020481">
    <property type="entry name" value="Intracell_prot_inh_BsuPI"/>
</dbReference>
<evidence type="ECO:0000313" key="3">
    <source>
        <dbReference type="EMBL" id="RDW22206.1"/>
    </source>
</evidence>
<evidence type="ECO:0000256" key="1">
    <source>
        <dbReference type="SAM" id="MobiDB-lite"/>
    </source>
</evidence>
<evidence type="ECO:0000259" key="2">
    <source>
        <dbReference type="Pfam" id="PF12690"/>
    </source>
</evidence>
<protein>
    <recommendedName>
        <fullName evidence="2">Intracellular proteinase inhibitor BsuPI domain-containing protein</fullName>
    </recommendedName>
</protein>
<dbReference type="RefSeq" id="WP_115771066.1">
    <property type="nucleotide sequence ID" value="NZ_PIOC01000001.1"/>
</dbReference>
<evidence type="ECO:0000313" key="4">
    <source>
        <dbReference type="Proteomes" id="UP000257143"/>
    </source>
</evidence>
<feature type="domain" description="Intracellular proteinase inhibitor BsuPI" evidence="2">
    <location>
        <begin position="67"/>
        <end position="160"/>
    </location>
</feature>
<sequence length="173" mass="19253">MKKSGVIALSIILILGLIWGVFYLTNESNEQDTESDQGSTGEQNEGDESVTQQIVKADNGLTFELAEVEAAGNGKAFHYTVTNDSTEEIELNFTTSQRYEYELRNITEGTTTKYSDGRAFMQVLGDTKLAPWESTGYDISLQTLKPGEYQLTVFLVAKNMSEYVVSESFVIEE</sequence>
<dbReference type="EMBL" id="PIOC01000001">
    <property type="protein sequence ID" value="RDW22206.1"/>
    <property type="molecule type" value="Genomic_DNA"/>
</dbReference>
<keyword evidence="4" id="KW-1185">Reference proteome</keyword>
<organism evidence="3 4">
    <name type="scientific">Oceanobacillus arenosus</name>
    <dbReference type="NCBI Taxonomy" id="1229153"/>
    <lineage>
        <taxon>Bacteria</taxon>
        <taxon>Bacillati</taxon>
        <taxon>Bacillota</taxon>
        <taxon>Bacilli</taxon>
        <taxon>Bacillales</taxon>
        <taxon>Bacillaceae</taxon>
        <taxon>Oceanobacillus</taxon>
    </lineage>
</organism>
<dbReference type="Gene3D" id="2.60.40.2360">
    <property type="entry name" value="Intracellular proteinase inhibitor BsuPI"/>
    <property type="match status" value="1"/>
</dbReference>
<accession>A0A3D8Q191</accession>
<dbReference type="OrthoDB" id="2453194at2"/>
<dbReference type="Pfam" id="PF12690">
    <property type="entry name" value="BsuPI"/>
    <property type="match status" value="1"/>
</dbReference>
<name>A0A3D8Q191_9BACI</name>
<dbReference type="InterPro" id="IPR038144">
    <property type="entry name" value="IPI"/>
</dbReference>